<dbReference type="Pfam" id="PF00754">
    <property type="entry name" value="F5_F8_type_C"/>
    <property type="match status" value="1"/>
</dbReference>
<dbReference type="AlphaFoldDB" id="H2YMH8"/>
<dbReference type="OMA" id="WITSYLL"/>
<name>H2YMH8_CIOSA</name>
<dbReference type="GeneTree" id="ENSGT00940000157334"/>
<evidence type="ECO:0000259" key="1">
    <source>
        <dbReference type="PROSITE" id="PS50022"/>
    </source>
</evidence>
<dbReference type="PROSITE" id="PS50022">
    <property type="entry name" value="FA58C_3"/>
    <property type="match status" value="1"/>
</dbReference>
<dbReference type="Ensembl" id="ENSCSAVT00000006613.1">
    <property type="protein sequence ID" value="ENSCSAVP00000006530.1"/>
    <property type="gene ID" value="ENSCSAVG00000003910.1"/>
</dbReference>
<reference evidence="3" key="1">
    <citation type="submission" date="2003-08" db="EMBL/GenBank/DDBJ databases">
        <authorList>
            <person name="Birren B."/>
            <person name="Nusbaum C."/>
            <person name="Abebe A."/>
            <person name="Abouelleil A."/>
            <person name="Adekoya E."/>
            <person name="Ait-zahra M."/>
            <person name="Allen N."/>
            <person name="Allen T."/>
            <person name="An P."/>
            <person name="Anderson M."/>
            <person name="Anderson S."/>
            <person name="Arachchi H."/>
            <person name="Armbruster J."/>
            <person name="Bachantsang P."/>
            <person name="Baldwin J."/>
            <person name="Barry A."/>
            <person name="Bayul T."/>
            <person name="Blitshsteyn B."/>
            <person name="Bloom T."/>
            <person name="Blye J."/>
            <person name="Boguslavskiy L."/>
            <person name="Borowsky M."/>
            <person name="Boukhgalter B."/>
            <person name="Brunache A."/>
            <person name="Butler J."/>
            <person name="Calixte N."/>
            <person name="Calvo S."/>
            <person name="Camarata J."/>
            <person name="Campo K."/>
            <person name="Chang J."/>
            <person name="Cheshatsang Y."/>
            <person name="Citroen M."/>
            <person name="Collymore A."/>
            <person name="Considine T."/>
            <person name="Cook A."/>
            <person name="Cooke P."/>
            <person name="Corum B."/>
            <person name="Cuomo C."/>
            <person name="David R."/>
            <person name="Dawoe T."/>
            <person name="Degray S."/>
            <person name="Dodge S."/>
            <person name="Dooley K."/>
            <person name="Dorje P."/>
            <person name="Dorjee K."/>
            <person name="Dorris L."/>
            <person name="Duffey N."/>
            <person name="Dupes A."/>
            <person name="Elkins T."/>
            <person name="Engels R."/>
            <person name="Erickson J."/>
            <person name="Farina A."/>
            <person name="Faro S."/>
            <person name="Ferreira P."/>
            <person name="Fischer H."/>
            <person name="Fitzgerald M."/>
            <person name="Foley K."/>
            <person name="Gage D."/>
            <person name="Galagan J."/>
            <person name="Gearin G."/>
            <person name="Gnerre S."/>
            <person name="Gnirke A."/>
            <person name="Goyette A."/>
            <person name="Graham J."/>
            <person name="Grandbois E."/>
            <person name="Gyaltsen K."/>
            <person name="Hafez N."/>
            <person name="Hagopian D."/>
            <person name="Hagos B."/>
            <person name="Hall J."/>
            <person name="Hatcher B."/>
            <person name="Heller A."/>
            <person name="Higgins H."/>
            <person name="Honan T."/>
            <person name="Horn A."/>
            <person name="Houde N."/>
            <person name="Hughes L."/>
            <person name="Hulme W."/>
            <person name="Husby E."/>
            <person name="Iliev I."/>
            <person name="Jaffe D."/>
            <person name="Jones C."/>
            <person name="Kamal M."/>
            <person name="Kamat A."/>
            <person name="Kamvysselis M."/>
            <person name="Karlsson E."/>
            <person name="Kells C."/>
            <person name="Kieu A."/>
            <person name="Kisner P."/>
            <person name="Kodira C."/>
            <person name="Kulbokas E."/>
            <person name="Labutti K."/>
            <person name="Lama D."/>
            <person name="Landers T."/>
            <person name="Leger J."/>
            <person name="Levine S."/>
            <person name="Lewis D."/>
            <person name="Lewis T."/>
            <person name="Lindblad-toh K."/>
            <person name="Liu X."/>
            <person name="Lokyitsang T."/>
            <person name="Lokyitsang Y."/>
            <person name="Lucien O."/>
            <person name="Lui A."/>
            <person name="Ma L.J."/>
            <person name="Mabbitt R."/>
            <person name="Macdonald J."/>
            <person name="Maclean C."/>
            <person name="Major J."/>
            <person name="Manning J."/>
            <person name="Marabella R."/>
            <person name="Maru K."/>
            <person name="Matthews C."/>
            <person name="Mauceli E."/>
            <person name="Mccarthy M."/>
            <person name="Mcdonough S."/>
            <person name="Mcghee T."/>
            <person name="Meldrim J."/>
            <person name="Meneus L."/>
            <person name="Mesirov J."/>
            <person name="Mihalev A."/>
            <person name="Mihova T."/>
            <person name="Mikkelsen T."/>
            <person name="Mlenga V."/>
            <person name="Moru K."/>
            <person name="Mozes J."/>
            <person name="Mulrain L."/>
            <person name="Munson G."/>
            <person name="Naylor J."/>
            <person name="Newes C."/>
            <person name="Nguyen C."/>
            <person name="Nguyen N."/>
            <person name="Nguyen T."/>
            <person name="Nicol R."/>
            <person name="Nielsen C."/>
            <person name="Nizzari M."/>
            <person name="Norbu C."/>
            <person name="Norbu N."/>
            <person name="O'donnell P."/>
            <person name="Okoawo O."/>
            <person name="O'leary S."/>
            <person name="Omotosho B."/>
            <person name="O'neill K."/>
            <person name="Osman S."/>
            <person name="Parker S."/>
            <person name="Perrin D."/>
            <person name="Phunkhang P."/>
            <person name="Piqani B."/>
            <person name="Purcell S."/>
            <person name="Rachupka T."/>
            <person name="Ramasamy U."/>
            <person name="Rameau R."/>
            <person name="Ray V."/>
            <person name="Raymond C."/>
            <person name="Retta R."/>
            <person name="Richardson S."/>
            <person name="Rise C."/>
            <person name="Rodriguez J."/>
            <person name="Rogers J."/>
            <person name="Rogov P."/>
            <person name="Rutman M."/>
            <person name="Schupbach R."/>
            <person name="Seaman C."/>
            <person name="Settipalli S."/>
            <person name="Sharpe T."/>
            <person name="Sheridan J."/>
            <person name="Sherpa N."/>
            <person name="Shi J."/>
            <person name="Smirnov S."/>
            <person name="Smith C."/>
            <person name="Sougnez C."/>
            <person name="Spencer B."/>
            <person name="Stalker J."/>
            <person name="Stange-thomann N."/>
            <person name="Stavropoulos S."/>
            <person name="Stetson K."/>
            <person name="Stone C."/>
            <person name="Stone S."/>
            <person name="Stubbs M."/>
            <person name="Talamas J."/>
            <person name="Tchuinga P."/>
            <person name="Tenzing P."/>
            <person name="Tesfaye S."/>
            <person name="Theodore J."/>
            <person name="Thoulutsang Y."/>
            <person name="Topham K."/>
            <person name="Towey S."/>
            <person name="Tsamla T."/>
            <person name="Tsomo N."/>
            <person name="Vallee D."/>
            <person name="Vassiliev H."/>
            <person name="Venkataraman V."/>
            <person name="Vinson J."/>
            <person name="Vo A."/>
            <person name="Wade C."/>
            <person name="Wang S."/>
            <person name="Wangchuk T."/>
            <person name="Wangdi T."/>
            <person name="Whittaker C."/>
            <person name="Wilkinson J."/>
            <person name="Wu Y."/>
            <person name="Wyman D."/>
            <person name="Yadav S."/>
            <person name="Yang S."/>
            <person name="Yang X."/>
            <person name="Yeager S."/>
            <person name="Yee E."/>
            <person name="Young G."/>
            <person name="Zainoun J."/>
            <person name="Zembeck L."/>
            <person name="Zimmer A."/>
            <person name="Zody M."/>
            <person name="Lander E."/>
        </authorList>
    </citation>
    <scope>NUCLEOTIDE SEQUENCE [LARGE SCALE GENOMIC DNA]</scope>
</reference>
<dbReference type="SUPFAM" id="SSF49785">
    <property type="entry name" value="Galactose-binding domain-like"/>
    <property type="match status" value="1"/>
</dbReference>
<dbReference type="Gene3D" id="2.60.120.260">
    <property type="entry name" value="Galactose-binding domain-like"/>
    <property type="match status" value="1"/>
</dbReference>
<organism evidence="2 3">
    <name type="scientific">Ciona savignyi</name>
    <name type="common">Pacific transparent sea squirt</name>
    <dbReference type="NCBI Taxonomy" id="51511"/>
    <lineage>
        <taxon>Eukaryota</taxon>
        <taxon>Metazoa</taxon>
        <taxon>Chordata</taxon>
        <taxon>Tunicata</taxon>
        <taxon>Ascidiacea</taxon>
        <taxon>Phlebobranchia</taxon>
        <taxon>Cionidae</taxon>
        <taxon>Ciona</taxon>
    </lineage>
</organism>
<protein>
    <recommendedName>
        <fullName evidence="1">F5/8 type C domain-containing protein</fullName>
    </recommendedName>
</protein>
<dbReference type="PANTHER" id="PTHR24543">
    <property type="entry name" value="MULTICOPPER OXIDASE-RELATED"/>
    <property type="match status" value="1"/>
</dbReference>
<evidence type="ECO:0000313" key="3">
    <source>
        <dbReference type="Proteomes" id="UP000007875"/>
    </source>
</evidence>
<dbReference type="InterPro" id="IPR008979">
    <property type="entry name" value="Galactose-bd-like_sf"/>
</dbReference>
<dbReference type="InterPro" id="IPR000421">
    <property type="entry name" value="FA58C"/>
</dbReference>
<evidence type="ECO:0000313" key="2">
    <source>
        <dbReference type="Ensembl" id="ENSCSAVP00000006530.1"/>
    </source>
</evidence>
<dbReference type="HOGENOM" id="CLU_1890409_0_0_1"/>
<reference evidence="2" key="3">
    <citation type="submission" date="2025-09" db="UniProtKB">
        <authorList>
            <consortium name="Ensembl"/>
        </authorList>
    </citation>
    <scope>IDENTIFICATION</scope>
</reference>
<keyword evidence="3" id="KW-1185">Reference proteome</keyword>
<reference evidence="2" key="2">
    <citation type="submission" date="2025-08" db="UniProtKB">
        <authorList>
            <consortium name="Ensembl"/>
        </authorList>
    </citation>
    <scope>IDENTIFICATION</scope>
</reference>
<sequence length="135" mass="14987">CFEPLGMEDRTILDVEITANSYWDENHAPYLARLNNQPDPPLVGCWAAALDVNGNVPAPGTVWITVQLVVKRTVTAVVTQGRPGGFFQWVTSYQVMYSDDGTSFTTAKDKNGADKVKCVSLYVLEIKYLINILLF</sequence>
<dbReference type="InParanoid" id="H2YMH8"/>
<feature type="domain" description="F5/8 type C" evidence="1">
    <location>
        <begin position="1"/>
        <end position="110"/>
    </location>
</feature>
<accession>H2YMH8</accession>
<proteinExistence type="predicted"/>
<dbReference type="Proteomes" id="UP000007875">
    <property type="component" value="Unassembled WGS sequence"/>
</dbReference>